<gene>
    <name evidence="2" type="primary">STK33</name>
</gene>
<dbReference type="GO" id="GO:0016301">
    <property type="term" value="F:kinase activity"/>
    <property type="evidence" value="ECO:0007669"/>
    <property type="project" value="UniProtKB-KW"/>
</dbReference>
<protein>
    <submittedName>
        <fullName evidence="2">Serine/threonine kinase 33</fullName>
    </submittedName>
</protein>
<feature type="region of interest" description="Disordered" evidence="1">
    <location>
        <begin position="1"/>
        <end position="20"/>
    </location>
</feature>
<accession>A0A1A7WTS5</accession>
<evidence type="ECO:0000256" key="1">
    <source>
        <dbReference type="SAM" id="MobiDB-lite"/>
    </source>
</evidence>
<dbReference type="EMBL" id="HADW01007656">
    <property type="protein sequence ID" value="SBP09056.1"/>
    <property type="molecule type" value="Transcribed_RNA"/>
</dbReference>
<organism evidence="2">
    <name type="scientific">Iconisemion striatum</name>
    <dbReference type="NCBI Taxonomy" id="60296"/>
    <lineage>
        <taxon>Eukaryota</taxon>
        <taxon>Metazoa</taxon>
        <taxon>Chordata</taxon>
        <taxon>Craniata</taxon>
        <taxon>Vertebrata</taxon>
        <taxon>Euteleostomi</taxon>
        <taxon>Actinopterygii</taxon>
        <taxon>Neopterygii</taxon>
        <taxon>Teleostei</taxon>
        <taxon>Neoteleostei</taxon>
        <taxon>Acanthomorphata</taxon>
        <taxon>Ovalentaria</taxon>
        <taxon>Atherinomorphae</taxon>
        <taxon>Cyprinodontiformes</taxon>
        <taxon>Nothobranchiidae</taxon>
        <taxon>Iconisemion</taxon>
    </lineage>
</organism>
<dbReference type="AlphaFoldDB" id="A0A1A7WTS5"/>
<keyword evidence="2" id="KW-0808">Transferase</keyword>
<feature type="compositionally biased region" description="Polar residues" evidence="1">
    <location>
        <begin position="11"/>
        <end position="20"/>
    </location>
</feature>
<keyword evidence="2" id="KW-0418">Kinase</keyword>
<reference evidence="2" key="2">
    <citation type="submission" date="2016-06" db="EMBL/GenBank/DDBJ databases">
        <title>The genome of a short-lived fish provides insights into sex chromosome evolution and the genetic control of aging.</title>
        <authorList>
            <person name="Reichwald K."/>
            <person name="Felder M."/>
            <person name="Petzold A."/>
            <person name="Koch P."/>
            <person name="Groth M."/>
            <person name="Platzer M."/>
        </authorList>
    </citation>
    <scope>NUCLEOTIDE SEQUENCE</scope>
    <source>
        <tissue evidence="2">Brain</tissue>
    </source>
</reference>
<feature type="non-terminal residue" evidence="2">
    <location>
        <position position="1"/>
    </location>
</feature>
<proteinExistence type="predicted"/>
<sequence>HRTERLKKAQNRNSAHSALTQQDRCPLLCSPLLE</sequence>
<name>A0A1A7WTS5_9TELE</name>
<reference evidence="2" key="1">
    <citation type="submission" date="2016-05" db="EMBL/GenBank/DDBJ databases">
        <authorList>
            <person name="Lavstsen T."/>
            <person name="Jespersen J.S."/>
        </authorList>
    </citation>
    <scope>NUCLEOTIDE SEQUENCE</scope>
    <source>
        <tissue evidence="2">Brain</tissue>
    </source>
</reference>
<evidence type="ECO:0000313" key="2">
    <source>
        <dbReference type="EMBL" id="SBP09056.1"/>
    </source>
</evidence>